<protein>
    <submittedName>
        <fullName evidence="2">Uncharacterized protein</fullName>
    </submittedName>
</protein>
<evidence type="ECO:0000256" key="1">
    <source>
        <dbReference type="SAM" id="MobiDB-lite"/>
    </source>
</evidence>
<dbReference type="STRING" id="1206085.SAMN05443575_1438"/>
<name>A0A1M5H925_9ACTN</name>
<feature type="region of interest" description="Disordered" evidence="1">
    <location>
        <begin position="1"/>
        <end position="30"/>
    </location>
</feature>
<evidence type="ECO:0000313" key="3">
    <source>
        <dbReference type="Proteomes" id="UP000186132"/>
    </source>
</evidence>
<dbReference type="EMBL" id="FQVU01000002">
    <property type="protein sequence ID" value="SHG12481.1"/>
    <property type="molecule type" value="Genomic_DNA"/>
</dbReference>
<dbReference type="Proteomes" id="UP000186132">
    <property type="component" value="Unassembled WGS sequence"/>
</dbReference>
<dbReference type="AlphaFoldDB" id="A0A1M5H925"/>
<sequence length="145" mass="15645">MSEPRHDSTHPAPRAYSTRMSDDGTGTTDGYAVKIAPGDLDASIAQFRGALQHQNPIQMQTMLGEAMQVDAAFGDIPNATSAYGQLRDFVQSHLEAMQEMGVSLEDFVARVQAAAKLGYEADPATVAAAKQAEQARISRLNRMAY</sequence>
<keyword evidence="3" id="KW-1185">Reference proteome</keyword>
<proteinExistence type="predicted"/>
<reference evidence="3" key="1">
    <citation type="submission" date="2016-11" db="EMBL/GenBank/DDBJ databases">
        <authorList>
            <person name="Varghese N."/>
            <person name="Submissions S."/>
        </authorList>
    </citation>
    <scope>NUCLEOTIDE SEQUENCE [LARGE SCALE GENOMIC DNA]</scope>
    <source>
        <strain evidence="3">DSM 45627</strain>
    </source>
</reference>
<evidence type="ECO:0000313" key="2">
    <source>
        <dbReference type="EMBL" id="SHG12481.1"/>
    </source>
</evidence>
<accession>A0A1M5H925</accession>
<organism evidence="2 3">
    <name type="scientific">Jatrophihabitans endophyticus</name>
    <dbReference type="NCBI Taxonomy" id="1206085"/>
    <lineage>
        <taxon>Bacteria</taxon>
        <taxon>Bacillati</taxon>
        <taxon>Actinomycetota</taxon>
        <taxon>Actinomycetes</taxon>
        <taxon>Jatrophihabitantales</taxon>
        <taxon>Jatrophihabitantaceae</taxon>
        <taxon>Jatrophihabitans</taxon>
    </lineage>
</organism>
<gene>
    <name evidence="2" type="ORF">SAMN05443575_1438</name>
</gene>